<evidence type="ECO:0008006" key="3">
    <source>
        <dbReference type="Google" id="ProtNLM"/>
    </source>
</evidence>
<reference evidence="2" key="1">
    <citation type="journal article" date="2019" name="Int. J. Syst. Evol. Microbiol.">
        <title>The Global Catalogue of Microorganisms (GCM) 10K type strain sequencing project: providing services to taxonomists for standard genome sequencing and annotation.</title>
        <authorList>
            <consortium name="The Broad Institute Genomics Platform"/>
            <consortium name="The Broad Institute Genome Sequencing Center for Infectious Disease"/>
            <person name="Wu L."/>
            <person name="Ma J."/>
        </authorList>
    </citation>
    <scope>NUCLEOTIDE SEQUENCE [LARGE SCALE GENOMIC DNA]</scope>
    <source>
        <strain evidence="2">JCM 31486</strain>
    </source>
</reference>
<evidence type="ECO:0000313" key="2">
    <source>
        <dbReference type="Proteomes" id="UP001597045"/>
    </source>
</evidence>
<gene>
    <name evidence="1" type="ORF">ACFQ1S_23760</name>
</gene>
<name>A0ABW3MEC3_9PSEU</name>
<organism evidence="1 2">
    <name type="scientific">Kibdelosporangium lantanae</name>
    <dbReference type="NCBI Taxonomy" id="1497396"/>
    <lineage>
        <taxon>Bacteria</taxon>
        <taxon>Bacillati</taxon>
        <taxon>Actinomycetota</taxon>
        <taxon>Actinomycetes</taxon>
        <taxon>Pseudonocardiales</taxon>
        <taxon>Pseudonocardiaceae</taxon>
        <taxon>Kibdelosporangium</taxon>
    </lineage>
</organism>
<dbReference type="SUPFAM" id="SSF52172">
    <property type="entry name" value="CheY-like"/>
    <property type="match status" value="1"/>
</dbReference>
<dbReference type="InterPro" id="IPR011006">
    <property type="entry name" value="CheY-like_superfamily"/>
</dbReference>
<evidence type="ECO:0000313" key="1">
    <source>
        <dbReference type="EMBL" id="MFD1048337.1"/>
    </source>
</evidence>
<dbReference type="Proteomes" id="UP001597045">
    <property type="component" value="Unassembled WGS sequence"/>
</dbReference>
<keyword evidence="2" id="KW-1185">Reference proteome</keyword>
<sequence>MVDRWFAWLGRPGWGFFGAVMIRVAVFDSSPVFEVGFREIIRRSAGLQVVDPAPVGSVSTDVCVIDASLMELDALRLCIQRAARVAPVLLTVQAETDRTLVDACLEAGAVGKILIDV</sequence>
<comment type="caution">
    <text evidence="1">The sequence shown here is derived from an EMBL/GenBank/DDBJ whole genome shotgun (WGS) entry which is preliminary data.</text>
</comment>
<accession>A0ABW3MEC3</accession>
<proteinExistence type="predicted"/>
<feature type="non-terminal residue" evidence="1">
    <location>
        <position position="117"/>
    </location>
</feature>
<dbReference type="Gene3D" id="3.40.50.2300">
    <property type="match status" value="1"/>
</dbReference>
<dbReference type="EMBL" id="JBHTIS010001533">
    <property type="protein sequence ID" value="MFD1048337.1"/>
    <property type="molecule type" value="Genomic_DNA"/>
</dbReference>
<protein>
    <recommendedName>
        <fullName evidence="3">Response regulatory domain-containing protein</fullName>
    </recommendedName>
</protein>